<organism evidence="2 3">
    <name type="scientific">Curtobacterium poinsettiae</name>
    <dbReference type="NCBI Taxonomy" id="159612"/>
    <lineage>
        <taxon>Bacteria</taxon>
        <taxon>Bacillati</taxon>
        <taxon>Actinomycetota</taxon>
        <taxon>Actinomycetes</taxon>
        <taxon>Micrococcales</taxon>
        <taxon>Microbacteriaceae</taxon>
        <taxon>Curtobacterium</taxon>
    </lineage>
</organism>
<evidence type="ECO:0000256" key="1">
    <source>
        <dbReference type="SAM" id="MobiDB-lite"/>
    </source>
</evidence>
<dbReference type="Proteomes" id="UP001062223">
    <property type="component" value="Chromosome"/>
</dbReference>
<evidence type="ECO:0000313" key="3">
    <source>
        <dbReference type="Proteomes" id="UP001062223"/>
    </source>
</evidence>
<feature type="compositionally biased region" description="Basic and acidic residues" evidence="1">
    <location>
        <begin position="32"/>
        <end position="47"/>
    </location>
</feature>
<feature type="region of interest" description="Disordered" evidence="1">
    <location>
        <begin position="1"/>
        <end position="53"/>
    </location>
</feature>
<proteinExistence type="predicted"/>
<dbReference type="EMBL" id="CP106879">
    <property type="protein sequence ID" value="UYC79338.1"/>
    <property type="molecule type" value="Genomic_DNA"/>
</dbReference>
<dbReference type="RefSeq" id="WP_262137571.1">
    <property type="nucleotide sequence ID" value="NZ_CP106879.1"/>
</dbReference>
<sequence length="53" mass="6105">MRFDELLTRPDGPAIAESSPPPPSRPVRPRGLHQESRQQHWQFRVDIDEAAQT</sequence>
<gene>
    <name evidence="2" type="ORF">OE229_09235</name>
</gene>
<protein>
    <submittedName>
        <fullName evidence="2">Uncharacterized protein</fullName>
    </submittedName>
</protein>
<dbReference type="KEGG" id="cpoi:OE229_09235"/>
<evidence type="ECO:0000313" key="2">
    <source>
        <dbReference type="EMBL" id="UYC79338.1"/>
    </source>
</evidence>
<accession>A0A9Q9P5R4</accession>
<reference evidence="2" key="1">
    <citation type="submission" date="2022-09" db="EMBL/GenBank/DDBJ databases">
        <title>Taxonomy of Curtobacterium flaccumfaciens.</title>
        <authorList>
            <person name="Osdaghi E."/>
            <person name="Taghavi S.M."/>
            <person name="Hamidizade M."/>
            <person name="Abachi H."/>
            <person name="Fazliarab A."/>
            <person name="Baeyen S."/>
            <person name="Portier P."/>
            <person name="Van Vaerenbergh J."/>
            <person name="Jacques M.-A."/>
        </authorList>
    </citation>
    <scope>NUCLEOTIDE SEQUENCE</scope>
    <source>
        <strain evidence="2">AGQB46</strain>
    </source>
</reference>
<dbReference type="AlphaFoldDB" id="A0A9Q9P5R4"/>
<name>A0A9Q9P5R4_9MICO</name>